<evidence type="ECO:0000256" key="3">
    <source>
        <dbReference type="ARBA" id="ARBA00022801"/>
    </source>
</evidence>
<sequence length="92" mass="10009">MSVSPQFFLHNSRVPATASVIFLHGLGDTGAGWYHGFDELRKNHVRYIFPNAPSISVTMNGGFVMPAWYDLKGLGPNTVEDKKGIEASAAKS</sequence>
<dbReference type="Ensembl" id="ENSCINT00000005474.3">
    <property type="protein sequence ID" value="ENSCINP00000005474.3"/>
    <property type="gene ID" value="ENSCING00000002678.3"/>
</dbReference>
<dbReference type="SUPFAM" id="SSF53474">
    <property type="entry name" value="alpha/beta-Hydrolases"/>
    <property type="match status" value="1"/>
</dbReference>
<reference evidence="5" key="4">
    <citation type="submission" date="2025-09" db="UniProtKB">
        <authorList>
            <consortium name="Ensembl"/>
        </authorList>
    </citation>
    <scope>IDENTIFICATION</scope>
</reference>
<dbReference type="STRING" id="7719.ENSCINP00000005474"/>
<dbReference type="PANTHER" id="PTHR10655:SF17">
    <property type="entry name" value="LYSOPHOSPHOLIPASE-LIKE PROTEIN 1"/>
    <property type="match status" value="1"/>
</dbReference>
<dbReference type="InterPro" id="IPR029058">
    <property type="entry name" value="AB_hydrolase_fold"/>
</dbReference>
<reference evidence="5" key="2">
    <citation type="journal article" date="2008" name="Genome Biol.">
        <title>Improved genome assembly and evidence-based global gene model set for the chordate Ciona intestinalis: new insight into intron and operon populations.</title>
        <authorList>
            <person name="Satou Y."/>
            <person name="Mineta K."/>
            <person name="Ogasawara M."/>
            <person name="Sasakura Y."/>
            <person name="Shoguchi E."/>
            <person name="Ueno K."/>
            <person name="Yamada L."/>
            <person name="Matsumoto J."/>
            <person name="Wasserscheid J."/>
            <person name="Dewar K."/>
            <person name="Wiley G.B."/>
            <person name="Macmil S.L."/>
            <person name="Roe B.A."/>
            <person name="Zeller R.W."/>
            <person name="Hastings K.E."/>
            <person name="Lemaire P."/>
            <person name="Lindquist E."/>
            <person name="Endo T."/>
            <person name="Hotta K."/>
            <person name="Inaba K."/>
        </authorList>
    </citation>
    <scope>NUCLEOTIDE SEQUENCE [LARGE SCALE GENOMIC DNA]</scope>
    <source>
        <strain evidence="5">wild type</strain>
    </source>
</reference>
<name>F6XPI8_CIOIN</name>
<keyword evidence="6" id="KW-1185">Reference proteome</keyword>
<dbReference type="GO" id="GO:0008474">
    <property type="term" value="F:palmitoyl-(protein) hydrolase activity"/>
    <property type="evidence" value="ECO:0007669"/>
    <property type="project" value="UniProtKB-EC"/>
</dbReference>
<evidence type="ECO:0000259" key="4">
    <source>
        <dbReference type="Pfam" id="PF02230"/>
    </source>
</evidence>
<dbReference type="AlphaFoldDB" id="F6XPI8"/>
<proteinExistence type="inferred from homology"/>
<dbReference type="Pfam" id="PF02230">
    <property type="entry name" value="Abhydrolase_2"/>
    <property type="match status" value="1"/>
</dbReference>
<feature type="domain" description="Phospholipase/carboxylesterase/thioesterase" evidence="4">
    <location>
        <begin position="8"/>
        <end position="90"/>
    </location>
</feature>
<keyword evidence="3" id="KW-0378">Hydrolase</keyword>
<dbReference type="OMA" id="CGMEPTI"/>
<dbReference type="InterPro" id="IPR003140">
    <property type="entry name" value="PLipase/COase/thioEstase"/>
</dbReference>
<dbReference type="PANTHER" id="PTHR10655">
    <property type="entry name" value="LYSOPHOSPHOLIPASE-RELATED"/>
    <property type="match status" value="1"/>
</dbReference>
<evidence type="ECO:0000256" key="1">
    <source>
        <dbReference type="ARBA" id="ARBA00006499"/>
    </source>
</evidence>
<dbReference type="HOGENOM" id="CLU_2418630_0_0_1"/>
<reference evidence="5" key="3">
    <citation type="submission" date="2025-08" db="UniProtKB">
        <authorList>
            <consortium name="Ensembl"/>
        </authorList>
    </citation>
    <scope>IDENTIFICATION</scope>
</reference>
<dbReference type="InterPro" id="IPR050565">
    <property type="entry name" value="LYPA1-2/EST-like"/>
</dbReference>
<protein>
    <recommendedName>
        <fullName evidence="2">palmitoyl-protein hydrolase</fullName>
        <ecNumber evidence="2">3.1.2.22</ecNumber>
    </recommendedName>
</protein>
<comment type="similarity">
    <text evidence="1">Belongs to the AB hydrolase superfamily. AB hydrolase 2 family.</text>
</comment>
<evidence type="ECO:0000256" key="2">
    <source>
        <dbReference type="ARBA" id="ARBA00012423"/>
    </source>
</evidence>
<dbReference type="GeneTree" id="ENSGT00940000173516"/>
<accession>F6XPI8</accession>
<dbReference type="EMBL" id="EAAA01000054">
    <property type="status" value="NOT_ANNOTATED_CDS"/>
    <property type="molecule type" value="Genomic_DNA"/>
</dbReference>
<reference evidence="6" key="1">
    <citation type="journal article" date="2002" name="Science">
        <title>The draft genome of Ciona intestinalis: insights into chordate and vertebrate origins.</title>
        <authorList>
            <person name="Dehal P."/>
            <person name="Satou Y."/>
            <person name="Campbell R.K."/>
            <person name="Chapman J."/>
            <person name="Degnan B."/>
            <person name="De Tomaso A."/>
            <person name="Davidson B."/>
            <person name="Di Gregorio A."/>
            <person name="Gelpke M."/>
            <person name="Goodstein D.M."/>
            <person name="Harafuji N."/>
            <person name="Hastings K.E."/>
            <person name="Ho I."/>
            <person name="Hotta K."/>
            <person name="Huang W."/>
            <person name="Kawashima T."/>
            <person name="Lemaire P."/>
            <person name="Martinez D."/>
            <person name="Meinertzhagen I.A."/>
            <person name="Necula S."/>
            <person name="Nonaka M."/>
            <person name="Putnam N."/>
            <person name="Rash S."/>
            <person name="Saiga H."/>
            <person name="Satake M."/>
            <person name="Terry A."/>
            <person name="Yamada L."/>
            <person name="Wang H.G."/>
            <person name="Awazu S."/>
            <person name="Azumi K."/>
            <person name="Boore J."/>
            <person name="Branno M."/>
            <person name="Chin-Bow S."/>
            <person name="DeSantis R."/>
            <person name="Doyle S."/>
            <person name="Francino P."/>
            <person name="Keys D.N."/>
            <person name="Haga S."/>
            <person name="Hayashi H."/>
            <person name="Hino K."/>
            <person name="Imai K.S."/>
            <person name="Inaba K."/>
            <person name="Kano S."/>
            <person name="Kobayashi K."/>
            <person name="Kobayashi M."/>
            <person name="Lee B.I."/>
            <person name="Makabe K.W."/>
            <person name="Manohar C."/>
            <person name="Matassi G."/>
            <person name="Medina M."/>
            <person name="Mochizuki Y."/>
            <person name="Mount S."/>
            <person name="Morishita T."/>
            <person name="Miura S."/>
            <person name="Nakayama A."/>
            <person name="Nishizaka S."/>
            <person name="Nomoto H."/>
            <person name="Ohta F."/>
            <person name="Oishi K."/>
            <person name="Rigoutsos I."/>
            <person name="Sano M."/>
            <person name="Sasaki A."/>
            <person name="Sasakura Y."/>
            <person name="Shoguchi E."/>
            <person name="Shin-i T."/>
            <person name="Spagnuolo A."/>
            <person name="Stainier D."/>
            <person name="Suzuki M.M."/>
            <person name="Tassy O."/>
            <person name="Takatori N."/>
            <person name="Tokuoka M."/>
            <person name="Yagi K."/>
            <person name="Yoshizaki F."/>
            <person name="Wada S."/>
            <person name="Zhang C."/>
            <person name="Hyatt P.D."/>
            <person name="Larimer F."/>
            <person name="Detter C."/>
            <person name="Doggett N."/>
            <person name="Glavina T."/>
            <person name="Hawkins T."/>
            <person name="Richardson P."/>
            <person name="Lucas S."/>
            <person name="Kohara Y."/>
            <person name="Levine M."/>
            <person name="Satoh N."/>
            <person name="Rokhsar D.S."/>
        </authorList>
    </citation>
    <scope>NUCLEOTIDE SEQUENCE [LARGE SCALE GENOMIC DNA]</scope>
</reference>
<evidence type="ECO:0000313" key="5">
    <source>
        <dbReference type="Ensembl" id="ENSCINP00000005474.3"/>
    </source>
</evidence>
<dbReference type="InParanoid" id="F6XPI8"/>
<dbReference type="EC" id="3.1.2.22" evidence="2"/>
<dbReference type="Proteomes" id="UP000008144">
    <property type="component" value="Chromosome 1"/>
</dbReference>
<dbReference type="Gene3D" id="3.40.50.1820">
    <property type="entry name" value="alpha/beta hydrolase"/>
    <property type="match status" value="1"/>
</dbReference>
<organism evidence="5 6">
    <name type="scientific">Ciona intestinalis</name>
    <name type="common">Transparent sea squirt</name>
    <name type="synonym">Ascidia intestinalis</name>
    <dbReference type="NCBI Taxonomy" id="7719"/>
    <lineage>
        <taxon>Eukaryota</taxon>
        <taxon>Metazoa</taxon>
        <taxon>Chordata</taxon>
        <taxon>Tunicata</taxon>
        <taxon>Ascidiacea</taxon>
        <taxon>Phlebobranchia</taxon>
        <taxon>Cionidae</taxon>
        <taxon>Ciona</taxon>
    </lineage>
</organism>
<evidence type="ECO:0000313" key="6">
    <source>
        <dbReference type="Proteomes" id="UP000008144"/>
    </source>
</evidence>